<dbReference type="Proteomes" id="UP000308705">
    <property type="component" value="Unassembled WGS sequence"/>
</dbReference>
<dbReference type="GO" id="GO:0016787">
    <property type="term" value="F:hydrolase activity"/>
    <property type="evidence" value="ECO:0007669"/>
    <property type="project" value="UniProtKB-KW"/>
</dbReference>
<dbReference type="OrthoDB" id="2972445at2"/>
<dbReference type="EMBL" id="SZQA01000040">
    <property type="protein sequence ID" value="TKK83867.1"/>
    <property type="molecule type" value="Genomic_DNA"/>
</dbReference>
<gene>
    <name evidence="1" type="ORF">FDA94_32080</name>
</gene>
<dbReference type="Gene3D" id="3.40.50.1820">
    <property type="entry name" value="alpha/beta hydrolase"/>
    <property type="match status" value="1"/>
</dbReference>
<dbReference type="AlphaFoldDB" id="A0A4U3M8G4"/>
<name>A0A4U3M8G4_9ACTN</name>
<keyword evidence="1" id="KW-0378">Hydrolase</keyword>
<comment type="caution">
    <text evidence="1">The sequence shown here is derived from an EMBL/GenBank/DDBJ whole genome shotgun (WGS) entry which is preliminary data.</text>
</comment>
<accession>A0A4U3M8G4</accession>
<dbReference type="InterPro" id="IPR029058">
    <property type="entry name" value="AB_hydrolase_fold"/>
</dbReference>
<keyword evidence="2" id="KW-1185">Reference proteome</keyword>
<sequence>MDATFLLVHSPAVGPSTWTPVAAELRARGRRAVVPSLTEVTAGPPPYWPRVVDQVSVSAPDGPVVVVAHSNAGLYVPLVAERLRGQVTAVLFVDAALPPRRGSIPAAESDHLTFLGAMADENGLLPRWTDWWPEEMVSALVPDRRTRDEIVAEQPRLPLLYYSQHIPVPHTWDHVRGAYLWFSGPYGRTAKEADERGWPVTRIPGDHLHQVVAPGAVADWLVAHA</sequence>
<evidence type="ECO:0000313" key="1">
    <source>
        <dbReference type="EMBL" id="TKK83867.1"/>
    </source>
</evidence>
<dbReference type="SUPFAM" id="SSF53474">
    <property type="entry name" value="alpha/beta-Hydrolases"/>
    <property type="match status" value="1"/>
</dbReference>
<evidence type="ECO:0000313" key="2">
    <source>
        <dbReference type="Proteomes" id="UP000308705"/>
    </source>
</evidence>
<proteinExistence type="predicted"/>
<dbReference type="RefSeq" id="WP_137250810.1">
    <property type="nucleotide sequence ID" value="NZ_SZQA01000040.1"/>
</dbReference>
<protein>
    <submittedName>
        <fullName evidence="1">Alpha/beta hydrolase</fullName>
    </submittedName>
</protein>
<organism evidence="1 2">
    <name type="scientific">Herbidospora galbida</name>
    <dbReference type="NCBI Taxonomy" id="2575442"/>
    <lineage>
        <taxon>Bacteria</taxon>
        <taxon>Bacillati</taxon>
        <taxon>Actinomycetota</taxon>
        <taxon>Actinomycetes</taxon>
        <taxon>Streptosporangiales</taxon>
        <taxon>Streptosporangiaceae</taxon>
        <taxon>Herbidospora</taxon>
    </lineage>
</organism>
<reference evidence="1 2" key="1">
    <citation type="submission" date="2019-04" db="EMBL/GenBank/DDBJ databases">
        <title>Herbidospora sp. NEAU-GS14.nov., a novel actinomycete isolated from soil.</title>
        <authorList>
            <person name="Han L."/>
        </authorList>
    </citation>
    <scope>NUCLEOTIDE SEQUENCE [LARGE SCALE GENOMIC DNA]</scope>
    <source>
        <strain evidence="1 2">NEAU-GS14</strain>
    </source>
</reference>